<dbReference type="EMBL" id="JAZDWU010000010">
    <property type="protein sequence ID" value="KAK9988671.1"/>
    <property type="molecule type" value="Genomic_DNA"/>
</dbReference>
<proteinExistence type="predicted"/>
<sequence>MVVQSPKCVQESSISNGEVSLRTDSEFQKRVSPRLKEKQRVEKELLVRRRVELLDDNEEAVASAVGGGSEEKSSEKKKKTYKRRCIGGNVSQEEEKKVNGEVATTAEDSEAGNGAVKGVVAEKSDIAKVKETIRLFNKYYLLLVQEEEKRCRKVEADEKASKVSKSKKKESKATKGSKSKKLVVPVLPEDKKSKAKRPDLKAISKGNQVQAVLFGRDIQLREHTLIQARAYFITNAFVKPIPTKHRLVDRNYQWIIKTRTVIEDVLEDEILFHTTEYSFVHFDEFHKYIDLDDPIDGSTNLDSGFEKAGLASYFRLVKVSVGIFESLLGV</sequence>
<feature type="region of interest" description="Disordered" evidence="1">
    <location>
        <begin position="154"/>
        <end position="181"/>
    </location>
</feature>
<feature type="region of interest" description="Disordered" evidence="1">
    <location>
        <begin position="1"/>
        <end position="34"/>
    </location>
</feature>
<dbReference type="Proteomes" id="UP001459277">
    <property type="component" value="Unassembled WGS sequence"/>
</dbReference>
<accession>A0AAW2BS11</accession>
<evidence type="ECO:0000256" key="1">
    <source>
        <dbReference type="SAM" id="MobiDB-lite"/>
    </source>
</evidence>
<comment type="caution">
    <text evidence="2">The sequence shown here is derived from an EMBL/GenBank/DDBJ whole genome shotgun (WGS) entry which is preliminary data.</text>
</comment>
<feature type="compositionally biased region" description="Basic residues" evidence="1">
    <location>
        <begin position="75"/>
        <end position="85"/>
    </location>
</feature>
<reference evidence="2 3" key="1">
    <citation type="submission" date="2024-01" db="EMBL/GenBank/DDBJ databases">
        <title>A telomere-to-telomere, gap-free genome of sweet tea (Lithocarpus litseifolius).</title>
        <authorList>
            <person name="Zhou J."/>
        </authorList>
    </citation>
    <scope>NUCLEOTIDE SEQUENCE [LARGE SCALE GENOMIC DNA]</scope>
    <source>
        <strain evidence="2">Zhou-2022a</strain>
        <tissue evidence="2">Leaf</tissue>
    </source>
</reference>
<protein>
    <submittedName>
        <fullName evidence="2">Uncharacterized protein</fullName>
    </submittedName>
</protein>
<feature type="region of interest" description="Disordered" evidence="1">
    <location>
        <begin position="60"/>
        <end position="110"/>
    </location>
</feature>
<name>A0AAW2BS11_9ROSI</name>
<organism evidence="2 3">
    <name type="scientific">Lithocarpus litseifolius</name>
    <dbReference type="NCBI Taxonomy" id="425828"/>
    <lineage>
        <taxon>Eukaryota</taxon>
        <taxon>Viridiplantae</taxon>
        <taxon>Streptophyta</taxon>
        <taxon>Embryophyta</taxon>
        <taxon>Tracheophyta</taxon>
        <taxon>Spermatophyta</taxon>
        <taxon>Magnoliopsida</taxon>
        <taxon>eudicotyledons</taxon>
        <taxon>Gunneridae</taxon>
        <taxon>Pentapetalae</taxon>
        <taxon>rosids</taxon>
        <taxon>fabids</taxon>
        <taxon>Fagales</taxon>
        <taxon>Fagaceae</taxon>
        <taxon>Lithocarpus</taxon>
    </lineage>
</organism>
<keyword evidence="3" id="KW-1185">Reference proteome</keyword>
<gene>
    <name evidence="2" type="ORF">SO802_028910</name>
</gene>
<feature type="compositionally biased region" description="Basic and acidic residues" evidence="1">
    <location>
        <begin position="21"/>
        <end position="34"/>
    </location>
</feature>
<evidence type="ECO:0000313" key="2">
    <source>
        <dbReference type="EMBL" id="KAK9988671.1"/>
    </source>
</evidence>
<feature type="compositionally biased region" description="Basic residues" evidence="1">
    <location>
        <begin position="162"/>
        <end position="181"/>
    </location>
</feature>
<dbReference type="InterPro" id="IPR012340">
    <property type="entry name" value="NA-bd_OB-fold"/>
</dbReference>
<dbReference type="Gene3D" id="2.40.50.140">
    <property type="entry name" value="Nucleic acid-binding proteins"/>
    <property type="match status" value="1"/>
</dbReference>
<dbReference type="AlphaFoldDB" id="A0AAW2BS11"/>
<evidence type="ECO:0000313" key="3">
    <source>
        <dbReference type="Proteomes" id="UP001459277"/>
    </source>
</evidence>